<dbReference type="Gene3D" id="3.10.620.30">
    <property type="match status" value="1"/>
</dbReference>
<keyword evidence="2" id="KW-0472">Membrane</keyword>
<feature type="transmembrane region" description="Helical" evidence="2">
    <location>
        <begin position="168"/>
        <end position="188"/>
    </location>
</feature>
<dbReference type="InterPro" id="IPR002931">
    <property type="entry name" value="Transglutaminase-like"/>
</dbReference>
<evidence type="ECO:0000256" key="1">
    <source>
        <dbReference type="SAM" id="MobiDB-lite"/>
    </source>
</evidence>
<dbReference type="SMART" id="SM00460">
    <property type="entry name" value="TGc"/>
    <property type="match status" value="1"/>
</dbReference>
<dbReference type="InterPro" id="IPR025403">
    <property type="entry name" value="TgpA-like_C"/>
</dbReference>
<reference evidence="4 5" key="1">
    <citation type="submission" date="2023-07" db="EMBL/GenBank/DDBJ databases">
        <title>Genomic Encyclopedia of Type Strains, Phase IV (KMG-IV): sequencing the most valuable type-strain genomes for metagenomic binning, comparative biology and taxonomic classification.</title>
        <authorList>
            <person name="Goeker M."/>
        </authorList>
    </citation>
    <scope>NUCLEOTIDE SEQUENCE [LARGE SCALE GENOMIC DNA]</scope>
    <source>
        <strain evidence="4 5">DSM 19154</strain>
    </source>
</reference>
<feature type="transmembrane region" description="Helical" evidence="2">
    <location>
        <begin position="142"/>
        <end position="162"/>
    </location>
</feature>
<feature type="transmembrane region" description="Helical" evidence="2">
    <location>
        <begin position="610"/>
        <end position="629"/>
    </location>
</feature>
<keyword evidence="5" id="KW-1185">Reference proteome</keyword>
<dbReference type="Proteomes" id="UP001225034">
    <property type="component" value="Unassembled WGS sequence"/>
</dbReference>
<comment type="caution">
    <text evidence="4">The sequence shown here is derived from an EMBL/GenBank/DDBJ whole genome shotgun (WGS) entry which is preliminary data.</text>
</comment>
<dbReference type="Pfam" id="PF01841">
    <property type="entry name" value="Transglut_core"/>
    <property type="match status" value="1"/>
</dbReference>
<protein>
    <submittedName>
        <fullName evidence="4">Transglutaminase-like putative cysteine protease</fullName>
    </submittedName>
</protein>
<dbReference type="Pfam" id="PF11992">
    <property type="entry name" value="TgpA_N"/>
    <property type="match status" value="1"/>
</dbReference>
<dbReference type="PANTHER" id="PTHR42736:SF1">
    <property type="entry name" value="PROTEIN-GLUTAMINE GAMMA-GLUTAMYLTRANSFERASE"/>
    <property type="match status" value="1"/>
</dbReference>
<dbReference type="SUPFAM" id="SSF54001">
    <property type="entry name" value="Cysteine proteinases"/>
    <property type="match status" value="1"/>
</dbReference>
<dbReference type="EMBL" id="JAUSUA010000005">
    <property type="protein sequence ID" value="MDQ0208469.1"/>
    <property type="molecule type" value="Genomic_DNA"/>
</dbReference>
<feature type="transmembrane region" description="Helical" evidence="2">
    <location>
        <begin position="36"/>
        <end position="53"/>
    </location>
</feature>
<evidence type="ECO:0000313" key="4">
    <source>
        <dbReference type="EMBL" id="MDQ0208469.1"/>
    </source>
</evidence>
<evidence type="ECO:0000259" key="3">
    <source>
        <dbReference type="SMART" id="SM00460"/>
    </source>
</evidence>
<feature type="transmembrane region" description="Helical" evidence="2">
    <location>
        <begin position="60"/>
        <end position="79"/>
    </location>
</feature>
<dbReference type="PANTHER" id="PTHR42736">
    <property type="entry name" value="PROTEIN-GLUTAMINE GAMMA-GLUTAMYLTRANSFERASE"/>
    <property type="match status" value="1"/>
</dbReference>
<dbReference type="InterPro" id="IPR052901">
    <property type="entry name" value="Bact_TGase-like"/>
</dbReference>
<feature type="domain" description="Transglutaminase-like" evidence="3">
    <location>
        <begin position="474"/>
        <end position="548"/>
    </location>
</feature>
<name>A0ABT9YN80_9BACI</name>
<gene>
    <name evidence="4" type="ORF">J2S05_003280</name>
</gene>
<evidence type="ECO:0000256" key="2">
    <source>
        <dbReference type="SAM" id="Phobius"/>
    </source>
</evidence>
<dbReference type="InterPro" id="IPR038765">
    <property type="entry name" value="Papain-like_cys_pep_sf"/>
</dbReference>
<keyword evidence="2" id="KW-0812">Transmembrane</keyword>
<feature type="compositionally biased region" description="Acidic residues" evidence="1">
    <location>
        <begin position="556"/>
        <end position="595"/>
    </location>
</feature>
<accession>A0ABT9YN80</accession>
<dbReference type="InterPro" id="IPR021878">
    <property type="entry name" value="TgpA_N"/>
</dbReference>
<evidence type="ECO:0000313" key="5">
    <source>
        <dbReference type="Proteomes" id="UP001225034"/>
    </source>
</evidence>
<feature type="transmembrane region" description="Helical" evidence="2">
    <location>
        <begin position="12"/>
        <end position="30"/>
    </location>
</feature>
<keyword evidence="2" id="KW-1133">Transmembrane helix</keyword>
<sequence>MRRKKKKLHIGRDGLLYGFSFLLLLEWLLPLPMMTYTGYINGFLFATVLFFLVSFLQIPLLFSFIVRTIIIFAGLFFLFPGGGASPFEWIQLFISDMTVNIGQIIQGNWHELSDVFRSLLFFVLLSIMSFLLFYWTVYLRRIFFFLMATVIFVAVIDTFTLYDATFAIIRIVVIGFLLLGLVTMYRTLELHPVSKVPQFLPVRISLLIVGALLVTAVAAFVAPKPGPQWADPVPFLQAAVTNDESGQSGTQRIGYGDNDEQLGGGFENDDTPVFMGSVERSLYWRGETKDFYSGTGWQSTTPESLTQTINSDDVLETSDATERELKEARVTMYGGARFSHLFHPGELYSSFINENSSDPIYIDEFTAKAEVRSEDEPLSLEEYSFEYVQPAYTIDGLREVSGDDPDDIVEYYTQLPDSLPERVRDLAEELTSDADNRYDQAKAIEEHFAGPEFIYETEDVPVPDEGQDYVDQFLFETQRGYCDNYSTSMVVLLRSMDIPARWVKGFTGGTLVDTNEELNVYTVSNSNAHSWVEVYFPEEGWVTFEPTRGFSNTYEFEQDVESEPDPLESPDTETETEEEPENEVEQEPEEDEELEQSGVSDNQTNSGSSVGIWIVGGIVLVLLGLLLFYRKTILTLLMLRYYSAKDKDIDFERAYERLLWLLNLHGYRRDKSETLSEYAHRMDQDLRSDDMKVLTQAYEQRLYSGSQALTAWGEHKQRWERIVRKIKP</sequence>
<dbReference type="Pfam" id="PF13559">
    <property type="entry name" value="DUF4129"/>
    <property type="match status" value="1"/>
</dbReference>
<organism evidence="4 5">
    <name type="scientific">Alkalicoccobacillus murimartini</name>
    <dbReference type="NCBI Taxonomy" id="171685"/>
    <lineage>
        <taxon>Bacteria</taxon>
        <taxon>Bacillati</taxon>
        <taxon>Bacillota</taxon>
        <taxon>Bacilli</taxon>
        <taxon>Bacillales</taxon>
        <taxon>Bacillaceae</taxon>
        <taxon>Alkalicoccobacillus</taxon>
    </lineage>
</organism>
<feature type="transmembrane region" description="Helical" evidence="2">
    <location>
        <begin position="200"/>
        <end position="222"/>
    </location>
</feature>
<proteinExistence type="predicted"/>
<feature type="transmembrane region" description="Helical" evidence="2">
    <location>
        <begin position="115"/>
        <end position="135"/>
    </location>
</feature>
<feature type="region of interest" description="Disordered" evidence="1">
    <location>
        <begin position="556"/>
        <end position="604"/>
    </location>
</feature>